<reference evidence="1" key="1">
    <citation type="submission" date="2016-04" db="EMBL/GenBank/DDBJ databases">
        <authorList>
            <person name="Evans L.H."/>
            <person name="Alamgir A."/>
            <person name="Owens N."/>
            <person name="Weber N.D."/>
            <person name="Virtaneva K."/>
            <person name="Barbian K."/>
            <person name="Babar A."/>
            <person name="Rosenke K."/>
        </authorList>
    </citation>
    <scope>NUCLEOTIDE SEQUENCE</scope>
    <source>
        <strain evidence="1">92-2</strain>
    </source>
</reference>
<name>A0A212JBM4_9BACT</name>
<sequence length="188" mass="19796">MLDLLRTNIAAHLRVNLPDMVTVLELDNTADAAALERLSMASPAVGVEIVGTDGLNVMGGAPYATASIGVSVVCTPQIDADGVAKDATQAALALVTLVLAHIADQHFELVSGKPESVRATNLTDGDIETNGTALWAVTWKQSVDVSNVIKRPDLDYFLRCFVHEKADGDPTIEIYLPGTDTAPASSEV</sequence>
<protein>
    <submittedName>
        <fullName evidence="1">Uncharacterized protein</fullName>
    </submittedName>
</protein>
<accession>A0A212JBM4</accession>
<gene>
    <name evidence="1" type="ORF">KM92DES2_10841</name>
</gene>
<organism evidence="1">
    <name type="scientific">uncultured Desulfovibrio sp</name>
    <dbReference type="NCBI Taxonomy" id="167968"/>
    <lineage>
        <taxon>Bacteria</taxon>
        <taxon>Pseudomonadati</taxon>
        <taxon>Thermodesulfobacteriota</taxon>
        <taxon>Desulfovibrionia</taxon>
        <taxon>Desulfovibrionales</taxon>
        <taxon>Desulfovibrionaceae</taxon>
        <taxon>Desulfovibrio</taxon>
        <taxon>environmental samples</taxon>
    </lineage>
</organism>
<dbReference type="RefSeq" id="WP_227118605.1">
    <property type="nucleotide sequence ID" value="NZ_LT598928.1"/>
</dbReference>
<dbReference type="EMBL" id="FLUP01000001">
    <property type="protein sequence ID" value="SBV96809.1"/>
    <property type="molecule type" value="Genomic_DNA"/>
</dbReference>
<proteinExistence type="predicted"/>
<dbReference type="AlphaFoldDB" id="A0A212JBM4"/>
<evidence type="ECO:0000313" key="1">
    <source>
        <dbReference type="EMBL" id="SBV96809.1"/>
    </source>
</evidence>